<dbReference type="Pfam" id="PF12708">
    <property type="entry name" value="Pect-lyase_RHGA_epim"/>
    <property type="match status" value="1"/>
</dbReference>
<reference evidence="3 4" key="1">
    <citation type="submission" date="2019-04" db="EMBL/GenBank/DDBJ databases">
        <authorList>
            <person name="Van Vliet M D."/>
        </authorList>
    </citation>
    <scope>NUCLEOTIDE SEQUENCE [LARGE SCALE GENOMIC DNA]</scope>
    <source>
        <strain evidence="3 4">F21</strain>
    </source>
</reference>
<feature type="domain" description="Rhamnogalacturonase A/B/Epimerase-like pectate lyase" evidence="2">
    <location>
        <begin position="51"/>
        <end position="106"/>
    </location>
</feature>
<keyword evidence="1" id="KW-0732">Signal</keyword>
<dbReference type="EMBL" id="CAAHFH010000004">
    <property type="protein sequence ID" value="VGO23509.1"/>
    <property type="molecule type" value="Genomic_DNA"/>
</dbReference>
<keyword evidence="4" id="KW-1185">Reference proteome</keyword>
<accession>A0A6C2UTL8</accession>
<evidence type="ECO:0000313" key="3">
    <source>
        <dbReference type="EMBL" id="VGO23509.1"/>
    </source>
</evidence>
<evidence type="ECO:0000256" key="1">
    <source>
        <dbReference type="SAM" id="SignalP"/>
    </source>
</evidence>
<dbReference type="AlphaFoldDB" id="A0A6C2UTL8"/>
<evidence type="ECO:0000259" key="2">
    <source>
        <dbReference type="Pfam" id="PF12708"/>
    </source>
</evidence>
<dbReference type="InterPro" id="IPR024535">
    <property type="entry name" value="RHGA/B-epi-like_pectate_lyase"/>
</dbReference>
<dbReference type="SUPFAM" id="SSF51126">
    <property type="entry name" value="Pectin lyase-like"/>
    <property type="match status" value="2"/>
</dbReference>
<dbReference type="Proteomes" id="UP000346198">
    <property type="component" value="Unassembled WGS sequence"/>
</dbReference>
<feature type="signal peptide" evidence="1">
    <location>
        <begin position="1"/>
        <end position="20"/>
    </location>
</feature>
<protein>
    <recommendedName>
        <fullName evidence="2">Rhamnogalacturonase A/B/Epimerase-like pectate lyase domain-containing protein</fullName>
    </recommendedName>
</protein>
<feature type="chain" id="PRO_5025628476" description="Rhamnogalacturonase A/B/Epimerase-like pectate lyase domain-containing protein" evidence="1">
    <location>
        <begin position="21"/>
        <end position="906"/>
    </location>
</feature>
<sequence>MSHRPLISLFTLLIAPALFAAELQTIPITHPHDSIIHGWYADDLAGEKLDRTGTTDVSAALNSALKKLFDTGGGTLYLPAGKYRLDHPVFIRPGTTLRGDFVTPGFNKVDPTKNTIICAYYGREMDALAPPLFFLDGSSLIDGLVIWYPEQKVDHIVPYAPTIRHHKKLSKTALNGSSRNLFLVNAYTGIQLGKKKGATCIHLMKNIYGTPLGDGIEVWRDADIPRILDIDFNPDYWPAAELDHSPIDREKLKTHLFEKASGITYHRCDGSELANITIRGYNKGFQLNDGHLINDDIWLDNEGHYINFSITDCYDAVWISNIKNHGTQFYNCTLEGKRSAVFVENPMHGKECAMFMGCELRGGQAAVLQHWEAEKNDLFSLMFSACTFKSPIEWTGGNLSIVDCDFDFEGQHLFIGKDTAHAVIADSRFKGPRTIDNQAGDKVKISASRDPYIKPPKYTYDVNKISTYKPPSIESVILHPEKGTSDDTARIQFAIDGLSKSGGGYIVLSPGFYALKSSLVVRRNVELRGPVQAWQHSTFHSYYAEKGTPKGALFFVEHGHNEVDTATITLEENAGLDGLFFHYPEQEFDSQTKEVTEEYGWLIRMQGDRSYVKHVTASNPWRFIDLYSHDAKDTYIGYCNGAPLDQGIFVGEAENCMIDNVHFNSWYWNQTYFPNKIVRTVEQKGYKKELDNWMKANTKAFIFAGSRNVDVYGTFIFCSNQGFKLLPGKTSGKGPSGIIINSGCDWSKFGLYMHANDGLVFANMHFIDVGENDPDLNISSIYVAPACADPISLYNLSTWGTSHRALALDGTATSQVNIYNFSNQLYYPQTNNINGGHVRIINSIRNISEPTTLDMGPDASFMMRANIAPAGLIVTPSRIKKDLEDTSADFLNTSSRRGVSRSYSFP</sequence>
<gene>
    <name evidence="3" type="ORF">SCARR_05616</name>
</gene>
<name>A0A6C2UTL8_9BACT</name>
<evidence type="ECO:0000313" key="4">
    <source>
        <dbReference type="Proteomes" id="UP000346198"/>
    </source>
</evidence>
<organism evidence="3 4">
    <name type="scientific">Pontiella sulfatireligans</name>
    <dbReference type="NCBI Taxonomy" id="2750658"/>
    <lineage>
        <taxon>Bacteria</taxon>
        <taxon>Pseudomonadati</taxon>
        <taxon>Kiritimatiellota</taxon>
        <taxon>Kiritimatiellia</taxon>
        <taxon>Kiritimatiellales</taxon>
        <taxon>Pontiellaceae</taxon>
        <taxon>Pontiella</taxon>
    </lineage>
</organism>
<dbReference type="RefSeq" id="WP_136065940.1">
    <property type="nucleotide sequence ID" value="NZ_CAAHFH010000004.1"/>
</dbReference>
<dbReference type="InterPro" id="IPR012334">
    <property type="entry name" value="Pectin_lyas_fold"/>
</dbReference>
<dbReference type="Gene3D" id="2.160.20.10">
    <property type="entry name" value="Single-stranded right-handed beta-helix, Pectin lyase-like"/>
    <property type="match status" value="2"/>
</dbReference>
<dbReference type="InterPro" id="IPR011050">
    <property type="entry name" value="Pectin_lyase_fold/virulence"/>
</dbReference>
<proteinExistence type="predicted"/>